<evidence type="ECO:0000256" key="1">
    <source>
        <dbReference type="SAM" id="MobiDB-lite"/>
    </source>
</evidence>
<evidence type="ECO:0000313" key="2">
    <source>
        <dbReference type="EMBL" id="KFD47244.1"/>
    </source>
</evidence>
<evidence type="ECO:0000313" key="3">
    <source>
        <dbReference type="Proteomes" id="UP000030764"/>
    </source>
</evidence>
<feature type="region of interest" description="Disordered" evidence="1">
    <location>
        <begin position="1"/>
        <end position="33"/>
    </location>
</feature>
<reference evidence="2 3" key="1">
    <citation type="journal article" date="2014" name="Nat. Genet.">
        <title>Genome and transcriptome of the porcine whipworm Trichuris suis.</title>
        <authorList>
            <person name="Jex A.R."/>
            <person name="Nejsum P."/>
            <person name="Schwarz E.M."/>
            <person name="Hu L."/>
            <person name="Young N.D."/>
            <person name="Hall R.S."/>
            <person name="Korhonen P.K."/>
            <person name="Liao S."/>
            <person name="Thamsborg S."/>
            <person name="Xia J."/>
            <person name="Xu P."/>
            <person name="Wang S."/>
            <person name="Scheerlinck J.P."/>
            <person name="Hofmann A."/>
            <person name="Sternberg P.W."/>
            <person name="Wang J."/>
            <person name="Gasser R.B."/>
        </authorList>
    </citation>
    <scope>NUCLEOTIDE SEQUENCE [LARGE SCALE GENOMIC DNA]</scope>
    <source>
        <strain evidence="2">DCEP-RM93M</strain>
    </source>
</reference>
<proteinExistence type="predicted"/>
<dbReference type="EMBL" id="KL363335">
    <property type="protein sequence ID" value="KFD47244.1"/>
    <property type="molecule type" value="Genomic_DNA"/>
</dbReference>
<name>A0A085LQJ8_9BILA</name>
<keyword evidence="3" id="KW-1185">Reference proteome</keyword>
<sequence>MNTNNKGNKNNSNKTKRRMKRRGSKDGKRVRVGTIGSPACIRVHIHSREYRWLDIGFWRGGRMRNIPT</sequence>
<gene>
    <name evidence="2" type="ORF">M513_11893</name>
</gene>
<dbReference type="AlphaFoldDB" id="A0A085LQJ8"/>
<feature type="compositionally biased region" description="Basic residues" evidence="1">
    <location>
        <begin position="14"/>
        <end position="23"/>
    </location>
</feature>
<feature type="compositionally biased region" description="Low complexity" evidence="1">
    <location>
        <begin position="1"/>
        <end position="13"/>
    </location>
</feature>
<dbReference type="Proteomes" id="UP000030764">
    <property type="component" value="Unassembled WGS sequence"/>
</dbReference>
<protein>
    <submittedName>
        <fullName evidence="2">Uncharacterized protein</fullName>
    </submittedName>
</protein>
<organism evidence="2 3">
    <name type="scientific">Trichuris suis</name>
    <name type="common">pig whipworm</name>
    <dbReference type="NCBI Taxonomy" id="68888"/>
    <lineage>
        <taxon>Eukaryota</taxon>
        <taxon>Metazoa</taxon>
        <taxon>Ecdysozoa</taxon>
        <taxon>Nematoda</taxon>
        <taxon>Enoplea</taxon>
        <taxon>Dorylaimia</taxon>
        <taxon>Trichinellida</taxon>
        <taxon>Trichuridae</taxon>
        <taxon>Trichuris</taxon>
    </lineage>
</organism>
<accession>A0A085LQJ8</accession>